<dbReference type="eggNOG" id="COG4221">
    <property type="taxonomic scope" value="Bacteria"/>
</dbReference>
<evidence type="ECO:0000256" key="2">
    <source>
        <dbReference type="ARBA" id="ARBA00023002"/>
    </source>
</evidence>
<accession>A0A0A3XZJ9</accession>
<keyword evidence="7" id="KW-1185">Reference proteome</keyword>
<dbReference type="PANTHER" id="PTHR42901:SF1">
    <property type="entry name" value="ALCOHOL DEHYDROGENASE"/>
    <property type="match status" value="1"/>
</dbReference>
<evidence type="ECO:0000256" key="1">
    <source>
        <dbReference type="ARBA" id="ARBA00006484"/>
    </source>
</evidence>
<dbReference type="Pfam" id="PF00106">
    <property type="entry name" value="adh_short"/>
    <property type="match status" value="1"/>
</dbReference>
<keyword evidence="2 5" id="KW-0560">Oxidoreductase</keyword>
<dbReference type="RefSeq" id="WP_028155745.1">
    <property type="nucleotide sequence ID" value="NZ_CP066351.1"/>
</dbReference>
<dbReference type="PROSITE" id="PS00061">
    <property type="entry name" value="ADH_SHORT"/>
    <property type="match status" value="1"/>
</dbReference>
<name>A0A0A3XZJ9_BRAJP</name>
<dbReference type="FunFam" id="3.40.50.720:FF:000047">
    <property type="entry name" value="NADP-dependent L-serine/L-allo-threonine dehydrogenase"/>
    <property type="match status" value="1"/>
</dbReference>
<dbReference type="SUPFAM" id="SSF51735">
    <property type="entry name" value="NAD(P)-binding Rossmann-fold domains"/>
    <property type="match status" value="1"/>
</dbReference>
<evidence type="ECO:0000313" key="7">
    <source>
        <dbReference type="Proteomes" id="UP001549291"/>
    </source>
</evidence>
<evidence type="ECO:0000313" key="5">
    <source>
        <dbReference type="EMBL" id="MET4723169.1"/>
    </source>
</evidence>
<dbReference type="EMBL" id="JBEPTQ010000002">
    <property type="protein sequence ID" value="MET4723169.1"/>
    <property type="molecule type" value="Genomic_DNA"/>
</dbReference>
<dbReference type="STRING" id="375.BKD09_RS33340"/>
<dbReference type="Proteomes" id="UP000030377">
    <property type="component" value="Unassembled WGS sequence"/>
</dbReference>
<protein>
    <submittedName>
        <fullName evidence="5">3-hydroxy acid dehydrogenase/malonic semialdehyde reductase</fullName>
        <ecNumber evidence="5">1.1.1.-</ecNumber>
        <ecNumber evidence="5">1.1.1.381</ecNumber>
    </submittedName>
    <submittedName>
        <fullName evidence="4">Short-chain dehydrogenase</fullName>
    </submittedName>
</protein>
<dbReference type="AlphaFoldDB" id="A0A0A3XZJ9"/>
<reference evidence="4 6" key="1">
    <citation type="submission" date="2014-09" db="EMBL/GenBank/DDBJ databases">
        <title>Draft genome of Bradyrhizobium japonicum Is-34.</title>
        <authorList>
            <person name="Tsurumaru H."/>
            <person name="Yamakawa T."/>
            <person name="Hashimoto S."/>
            <person name="Okizaki K."/>
            <person name="Kanesaki Y."/>
            <person name="Yoshikawa H."/>
            <person name="Yajima S."/>
        </authorList>
    </citation>
    <scope>NUCLEOTIDE SEQUENCE [LARGE SCALE GENOMIC DNA]</scope>
    <source>
        <strain evidence="4 6">Is-34</strain>
    </source>
</reference>
<reference evidence="5 7" key="2">
    <citation type="submission" date="2024-06" db="EMBL/GenBank/DDBJ databases">
        <title>Genomic Encyclopedia of Type Strains, Phase V (KMG-V): Genome sequencing to study the core and pangenomes of soil and plant-associated prokaryotes.</title>
        <authorList>
            <person name="Whitman W."/>
        </authorList>
    </citation>
    <scope>NUCLEOTIDE SEQUENCE [LARGE SCALE GENOMIC DNA]</scope>
    <source>
        <strain evidence="5 7">USDA 160</strain>
    </source>
</reference>
<evidence type="ECO:0000256" key="3">
    <source>
        <dbReference type="RuleBase" id="RU000363"/>
    </source>
</evidence>
<dbReference type="GO" id="GO:0016616">
    <property type="term" value="F:oxidoreductase activity, acting on the CH-OH group of donors, NAD or NADP as acceptor"/>
    <property type="evidence" value="ECO:0007669"/>
    <property type="project" value="UniProtKB-ARBA"/>
</dbReference>
<comment type="similarity">
    <text evidence="1 3">Belongs to the short-chain dehydrogenases/reductases (SDR) family.</text>
</comment>
<dbReference type="InterPro" id="IPR036291">
    <property type="entry name" value="NAD(P)-bd_dom_sf"/>
</dbReference>
<dbReference type="EC" id="1.1.1.381" evidence="5"/>
<dbReference type="PRINTS" id="PR00081">
    <property type="entry name" value="GDHRDH"/>
</dbReference>
<evidence type="ECO:0000313" key="4">
    <source>
        <dbReference type="EMBL" id="KGT78546.1"/>
    </source>
</evidence>
<comment type="caution">
    <text evidence="4">The sequence shown here is derived from an EMBL/GenBank/DDBJ whole genome shotgun (WGS) entry which is preliminary data.</text>
</comment>
<dbReference type="InterPro" id="IPR002347">
    <property type="entry name" value="SDR_fam"/>
</dbReference>
<gene>
    <name evidence="5" type="ORF">ABIF63_007275</name>
    <name evidence="4" type="ORF">MA20_14150</name>
</gene>
<proteinExistence type="inferred from homology"/>
<sequence length="246" mass="26838">MTEQSGQSVVLTGAAGGMGRAITKALLESGRRVVLVDRDAKALQELASTAGDAVFPIQLDISDGQAVDRLPDAIPAQFKPVDVLINNAGHDIGGRTRFDAGSADDWSNIIQTNLIGLMRVTRAILPDMVRRNAGHVVNISSINAVRIVPDMAAYSTSKAGVHMFTETLRGELAETAIRVTELQPGLTRTNIILTRYRGDRQKEKDYFDQFRMALEPADIARSIVFALDQPAHVQIAEMMILPVNRY</sequence>
<dbReference type="InterPro" id="IPR020904">
    <property type="entry name" value="Sc_DH/Rdtase_CS"/>
</dbReference>
<dbReference type="Proteomes" id="UP001549291">
    <property type="component" value="Unassembled WGS sequence"/>
</dbReference>
<dbReference type="Gene3D" id="3.40.50.720">
    <property type="entry name" value="NAD(P)-binding Rossmann-like Domain"/>
    <property type="match status" value="1"/>
</dbReference>
<dbReference type="EMBL" id="JRPN01000014">
    <property type="protein sequence ID" value="KGT78546.1"/>
    <property type="molecule type" value="Genomic_DNA"/>
</dbReference>
<organism evidence="4 6">
    <name type="scientific">Bradyrhizobium japonicum</name>
    <dbReference type="NCBI Taxonomy" id="375"/>
    <lineage>
        <taxon>Bacteria</taxon>
        <taxon>Pseudomonadati</taxon>
        <taxon>Pseudomonadota</taxon>
        <taxon>Alphaproteobacteria</taxon>
        <taxon>Hyphomicrobiales</taxon>
        <taxon>Nitrobacteraceae</taxon>
        <taxon>Bradyrhizobium</taxon>
    </lineage>
</organism>
<dbReference type="PRINTS" id="PR00080">
    <property type="entry name" value="SDRFAMILY"/>
</dbReference>
<evidence type="ECO:0000313" key="6">
    <source>
        <dbReference type="Proteomes" id="UP000030377"/>
    </source>
</evidence>
<dbReference type="EC" id="1.1.1.-" evidence="5"/>
<dbReference type="PANTHER" id="PTHR42901">
    <property type="entry name" value="ALCOHOL DEHYDROGENASE"/>
    <property type="match status" value="1"/>
</dbReference>